<dbReference type="PANTHER" id="PTHR43427:SF6">
    <property type="entry name" value="CHLORIDE CHANNEL PROTEIN CLC-E"/>
    <property type="match status" value="1"/>
</dbReference>
<keyword evidence="4 10" id="KW-1133">Transmembrane helix</keyword>
<keyword evidence="7" id="KW-0869">Chloride channel</keyword>
<keyword evidence="5" id="KW-0406">Ion transport</keyword>
<feature type="transmembrane region" description="Helical" evidence="10">
    <location>
        <begin position="394"/>
        <end position="416"/>
    </location>
</feature>
<organism evidence="11 12">
    <name type="scientific">Paracoccus lutimaris</name>
    <dbReference type="NCBI Taxonomy" id="1490030"/>
    <lineage>
        <taxon>Bacteria</taxon>
        <taxon>Pseudomonadati</taxon>
        <taxon>Pseudomonadota</taxon>
        <taxon>Alphaproteobacteria</taxon>
        <taxon>Rhodobacterales</taxon>
        <taxon>Paracoccaceae</taxon>
        <taxon>Paracoccus</taxon>
    </lineage>
</organism>
<evidence type="ECO:0000313" key="11">
    <source>
        <dbReference type="EMBL" id="RCW86713.1"/>
    </source>
</evidence>
<dbReference type="SUPFAM" id="SSF81340">
    <property type="entry name" value="Clc chloride channel"/>
    <property type="match status" value="1"/>
</dbReference>
<dbReference type="OrthoDB" id="9767361at2"/>
<evidence type="ECO:0000256" key="10">
    <source>
        <dbReference type="SAM" id="Phobius"/>
    </source>
</evidence>
<keyword evidence="2" id="KW-0813">Transport</keyword>
<name>A0A368Z2N1_9RHOB</name>
<dbReference type="InterPro" id="IPR014743">
    <property type="entry name" value="Cl-channel_core"/>
</dbReference>
<evidence type="ECO:0000256" key="2">
    <source>
        <dbReference type="ARBA" id="ARBA00022448"/>
    </source>
</evidence>
<dbReference type="GO" id="GO:0034707">
    <property type="term" value="C:chloride channel complex"/>
    <property type="evidence" value="ECO:0007669"/>
    <property type="project" value="UniProtKB-KW"/>
</dbReference>
<protein>
    <submittedName>
        <fullName evidence="11">CIC family chloride channel protein</fullName>
    </submittedName>
</protein>
<dbReference type="CDD" id="cd00400">
    <property type="entry name" value="Voltage_gated_ClC"/>
    <property type="match status" value="1"/>
</dbReference>
<reference evidence="11 12" key="1">
    <citation type="submission" date="2018-07" db="EMBL/GenBank/DDBJ databases">
        <title>Genomic Encyclopedia of Type Strains, Phase III (KMG-III): the genomes of soil and plant-associated and newly described type strains.</title>
        <authorList>
            <person name="Whitman W."/>
        </authorList>
    </citation>
    <scope>NUCLEOTIDE SEQUENCE [LARGE SCALE GENOMIC DNA]</scope>
    <source>
        <strain evidence="11 12">CECT 8525</strain>
    </source>
</reference>
<feature type="transmembrane region" description="Helical" evidence="10">
    <location>
        <begin position="332"/>
        <end position="351"/>
    </location>
</feature>
<feature type="transmembrane region" description="Helical" evidence="10">
    <location>
        <begin position="38"/>
        <end position="63"/>
    </location>
</feature>
<evidence type="ECO:0000256" key="8">
    <source>
        <dbReference type="ARBA" id="ARBA00023214"/>
    </source>
</evidence>
<sequence length="562" mass="58698">MRNATSKGWGRQGWRHLRRHIAHGWQVLVTRGPGQVEFWIIALLIGICAGLAALIFRLGIGALQTLIYGTDDMTMASVAGGLPWWWVLIVPIIGGFVVGLILDRFTPDGRVRAVSDVIEGAALEGGRVETREGWASAAASIITLGTGGSSGREGPVVHLAGVISTYVANRINASAVTGRELLGCAVAGAVAASFNAPIAGALFAHEVVLRHFASRAFAPIAIAAVAGTVINRLRYGGLTEFDLPTTGNFGLYIELPAFMLLGLICALVAAAMMAAIFRAETIGNRVMARTGWPRWLRPTLAGALLGLIAIPFPHIIGVGYETTAAALKGNLDLWTVVIFALVKAFAVAITLGGRMGGGVFSPALVMGALTGLAFGIIATAVAPEYSGSHSLYALAGMGAVGAAVLGAPISTAMIIFEMTGHWQTGIAVMTSVSLSSALASRLVHRSFFLTQLERRGIRIAEGPQVWLPQKMRVTAVMRALGARDAPSPDLMRNMVAAGQGIADSTTLDQALRRFDAEGAAFLPVIHAGENESAPEILGALYHVDALRALNAALAATAAEEHG</sequence>
<feature type="transmembrane region" description="Helical" evidence="10">
    <location>
        <begin position="363"/>
        <end position="382"/>
    </location>
</feature>
<dbReference type="InterPro" id="IPR050368">
    <property type="entry name" value="ClC-type_chloride_channel"/>
</dbReference>
<feature type="transmembrane region" description="Helical" evidence="10">
    <location>
        <begin position="83"/>
        <end position="102"/>
    </location>
</feature>
<comment type="subcellular location">
    <subcellularLocation>
        <location evidence="1">Membrane</location>
        <topology evidence="1">Multi-pass membrane protein</topology>
    </subcellularLocation>
</comment>
<feature type="transmembrane region" description="Helical" evidence="10">
    <location>
        <begin position="298"/>
        <end position="320"/>
    </location>
</feature>
<evidence type="ECO:0000256" key="7">
    <source>
        <dbReference type="ARBA" id="ARBA00023173"/>
    </source>
</evidence>
<dbReference type="Pfam" id="PF00654">
    <property type="entry name" value="Voltage_CLC"/>
    <property type="match status" value="1"/>
</dbReference>
<keyword evidence="6 10" id="KW-0472">Membrane</keyword>
<accession>A0A368Z2N1</accession>
<keyword evidence="12" id="KW-1185">Reference proteome</keyword>
<evidence type="ECO:0000256" key="5">
    <source>
        <dbReference type="ARBA" id="ARBA00023065"/>
    </source>
</evidence>
<evidence type="ECO:0000256" key="6">
    <source>
        <dbReference type="ARBA" id="ARBA00023136"/>
    </source>
</evidence>
<proteinExistence type="predicted"/>
<dbReference type="RefSeq" id="WP_114348533.1">
    <property type="nucleotide sequence ID" value="NZ_QPJL01000004.1"/>
</dbReference>
<dbReference type="PANTHER" id="PTHR43427">
    <property type="entry name" value="CHLORIDE CHANNEL PROTEIN CLC-E"/>
    <property type="match status" value="1"/>
</dbReference>
<dbReference type="PRINTS" id="PR00762">
    <property type="entry name" value="CLCHANNEL"/>
</dbReference>
<evidence type="ECO:0000256" key="3">
    <source>
        <dbReference type="ARBA" id="ARBA00022692"/>
    </source>
</evidence>
<dbReference type="Proteomes" id="UP000253345">
    <property type="component" value="Unassembled WGS sequence"/>
</dbReference>
<keyword evidence="3 10" id="KW-0812">Transmembrane</keyword>
<keyword evidence="8" id="KW-0868">Chloride</keyword>
<evidence type="ECO:0000256" key="4">
    <source>
        <dbReference type="ARBA" id="ARBA00022989"/>
    </source>
</evidence>
<dbReference type="InterPro" id="IPR001807">
    <property type="entry name" value="ClC"/>
</dbReference>
<comment type="caution">
    <text evidence="11">The sequence shown here is derived from an EMBL/GenBank/DDBJ whole genome shotgun (WGS) entry which is preliminary data.</text>
</comment>
<dbReference type="EMBL" id="QPJL01000004">
    <property type="protein sequence ID" value="RCW86713.1"/>
    <property type="molecule type" value="Genomic_DNA"/>
</dbReference>
<evidence type="ECO:0000256" key="1">
    <source>
        <dbReference type="ARBA" id="ARBA00004141"/>
    </source>
</evidence>
<dbReference type="AlphaFoldDB" id="A0A368Z2N1"/>
<feature type="transmembrane region" description="Helical" evidence="10">
    <location>
        <begin position="255"/>
        <end position="277"/>
    </location>
</feature>
<evidence type="ECO:0000313" key="12">
    <source>
        <dbReference type="Proteomes" id="UP000253345"/>
    </source>
</evidence>
<gene>
    <name evidence="11" type="ORF">DFP89_104100</name>
</gene>
<dbReference type="GO" id="GO:0005254">
    <property type="term" value="F:chloride channel activity"/>
    <property type="evidence" value="ECO:0007669"/>
    <property type="project" value="UniProtKB-KW"/>
</dbReference>
<keyword evidence="9" id="KW-0407">Ion channel</keyword>
<dbReference type="Gene3D" id="1.10.3080.10">
    <property type="entry name" value="Clc chloride channel"/>
    <property type="match status" value="1"/>
</dbReference>
<evidence type="ECO:0000256" key="9">
    <source>
        <dbReference type="ARBA" id="ARBA00023303"/>
    </source>
</evidence>